<dbReference type="InterPro" id="IPR002711">
    <property type="entry name" value="HNH"/>
</dbReference>
<accession>A0A1V1P7W9</accession>
<dbReference type="SUPFAM" id="SSF75712">
    <property type="entry name" value="Rad50 coiled-coil Zn hook"/>
    <property type="match status" value="1"/>
</dbReference>
<comment type="caution">
    <text evidence="2">The sequence shown here is derived from an EMBL/GenBank/DDBJ whole genome shotgun (WGS) entry which is preliminary data.</text>
</comment>
<gene>
    <name evidence="2" type="ORF">OMM_08540</name>
</gene>
<dbReference type="GO" id="GO:0004519">
    <property type="term" value="F:endonuclease activity"/>
    <property type="evidence" value="ECO:0007669"/>
    <property type="project" value="InterPro"/>
</dbReference>
<dbReference type="EMBL" id="ATBP01000367">
    <property type="protein sequence ID" value="ETR70805.1"/>
    <property type="molecule type" value="Genomic_DNA"/>
</dbReference>
<proteinExistence type="predicted"/>
<dbReference type="InterPro" id="IPR003615">
    <property type="entry name" value="HNH_nuc"/>
</dbReference>
<name>A0A1V1P7W9_9BACT</name>
<protein>
    <recommendedName>
        <fullName evidence="1">HNH nuclease domain-containing protein</fullName>
    </recommendedName>
</protein>
<dbReference type="Pfam" id="PF01844">
    <property type="entry name" value="HNH"/>
    <property type="match status" value="1"/>
</dbReference>
<dbReference type="SMART" id="SM00507">
    <property type="entry name" value="HNHc"/>
    <property type="match status" value="1"/>
</dbReference>
<dbReference type="Proteomes" id="UP000189670">
    <property type="component" value="Unassembled WGS sequence"/>
</dbReference>
<dbReference type="AlphaFoldDB" id="A0A1V1P7W9"/>
<organism evidence="2 3">
    <name type="scientific">Candidatus Magnetoglobus multicellularis str. Araruama</name>
    <dbReference type="NCBI Taxonomy" id="890399"/>
    <lineage>
        <taxon>Bacteria</taxon>
        <taxon>Pseudomonadati</taxon>
        <taxon>Thermodesulfobacteriota</taxon>
        <taxon>Desulfobacteria</taxon>
        <taxon>Desulfobacterales</taxon>
        <taxon>Desulfobacteraceae</taxon>
        <taxon>Candidatus Magnetoglobus</taxon>
    </lineage>
</organism>
<dbReference type="GO" id="GO:0008270">
    <property type="term" value="F:zinc ion binding"/>
    <property type="evidence" value="ECO:0007669"/>
    <property type="project" value="InterPro"/>
</dbReference>
<feature type="domain" description="HNH nuclease" evidence="1">
    <location>
        <begin position="64"/>
        <end position="119"/>
    </location>
</feature>
<dbReference type="Gene3D" id="1.10.30.50">
    <property type="match status" value="1"/>
</dbReference>
<evidence type="ECO:0000313" key="3">
    <source>
        <dbReference type="Proteomes" id="UP000189670"/>
    </source>
</evidence>
<reference evidence="3" key="1">
    <citation type="submission" date="2012-11" db="EMBL/GenBank/DDBJ databases">
        <authorList>
            <person name="Lucero-Rivera Y.E."/>
            <person name="Tovar-Ramirez D."/>
        </authorList>
    </citation>
    <scope>NUCLEOTIDE SEQUENCE [LARGE SCALE GENOMIC DNA]</scope>
    <source>
        <strain evidence="3">Araruama</strain>
    </source>
</reference>
<evidence type="ECO:0000259" key="1">
    <source>
        <dbReference type="SMART" id="SM00507"/>
    </source>
</evidence>
<dbReference type="GO" id="GO:0003676">
    <property type="term" value="F:nucleic acid binding"/>
    <property type="evidence" value="ECO:0007669"/>
    <property type="project" value="InterPro"/>
</dbReference>
<sequence length="137" mass="16591">MIWLTYVNHFKDREIKQAKDADKPELKSNRHIKIKGNANPYDPEWEMYFERRLEKETTEKLRYRSRIYDLWHQQNGICPVCREHITEESGWHKHHIIWRTDGGRDTNKNLVLLHPNCHRQVHSQKWKVGKLGLEKGP</sequence>
<dbReference type="CDD" id="cd00085">
    <property type="entry name" value="HNHc"/>
    <property type="match status" value="1"/>
</dbReference>
<evidence type="ECO:0000313" key="2">
    <source>
        <dbReference type="EMBL" id="ETR70805.1"/>
    </source>
</evidence>